<organism evidence="2 3">
    <name type="scientific">Morus notabilis</name>
    <dbReference type="NCBI Taxonomy" id="981085"/>
    <lineage>
        <taxon>Eukaryota</taxon>
        <taxon>Viridiplantae</taxon>
        <taxon>Streptophyta</taxon>
        <taxon>Embryophyta</taxon>
        <taxon>Tracheophyta</taxon>
        <taxon>Spermatophyta</taxon>
        <taxon>Magnoliopsida</taxon>
        <taxon>eudicotyledons</taxon>
        <taxon>Gunneridae</taxon>
        <taxon>Pentapetalae</taxon>
        <taxon>rosids</taxon>
        <taxon>fabids</taxon>
        <taxon>Rosales</taxon>
        <taxon>Moraceae</taxon>
        <taxon>Moreae</taxon>
        <taxon>Morus</taxon>
    </lineage>
</organism>
<reference evidence="3" key="1">
    <citation type="submission" date="2013-01" db="EMBL/GenBank/DDBJ databases">
        <title>Draft Genome Sequence of a Mulberry Tree, Morus notabilis C.K. Schneid.</title>
        <authorList>
            <person name="He N."/>
            <person name="Zhao S."/>
        </authorList>
    </citation>
    <scope>NUCLEOTIDE SEQUENCE</scope>
</reference>
<feature type="region of interest" description="Disordered" evidence="1">
    <location>
        <begin position="1"/>
        <end position="52"/>
    </location>
</feature>
<evidence type="ECO:0000313" key="2">
    <source>
        <dbReference type="EMBL" id="EXB91564.1"/>
    </source>
</evidence>
<dbReference type="EMBL" id="KE345052">
    <property type="protein sequence ID" value="EXB91564.1"/>
    <property type="molecule type" value="Genomic_DNA"/>
</dbReference>
<keyword evidence="3" id="KW-1185">Reference proteome</keyword>
<evidence type="ECO:0000256" key="1">
    <source>
        <dbReference type="SAM" id="MobiDB-lite"/>
    </source>
</evidence>
<name>W9RQA5_9ROSA</name>
<sequence>MEARGPALIRPGPSPYSARPKPVKTAHEKPISFGPVGPLRAQRSPRDGPPVWPVMCLPFGT</sequence>
<dbReference type="AlphaFoldDB" id="W9RQA5"/>
<proteinExistence type="predicted"/>
<evidence type="ECO:0000313" key="3">
    <source>
        <dbReference type="Proteomes" id="UP000030645"/>
    </source>
</evidence>
<dbReference type="Proteomes" id="UP000030645">
    <property type="component" value="Unassembled WGS sequence"/>
</dbReference>
<accession>W9RQA5</accession>
<protein>
    <submittedName>
        <fullName evidence="2">Uncharacterized protein</fullName>
    </submittedName>
</protein>
<gene>
    <name evidence="2" type="ORF">L484_016184</name>
</gene>